<proteinExistence type="predicted"/>
<name>A0A9I9DEL5_CUCME</name>
<sequence>METDADAKNRKIRRKSREIAKKLFKIHNKISECETINDGGRKTTSDSNSDS</sequence>
<reference evidence="1" key="1">
    <citation type="submission" date="2023-03" db="UniProtKB">
        <authorList>
            <consortium name="EnsemblPlants"/>
        </authorList>
    </citation>
    <scope>IDENTIFICATION</scope>
</reference>
<dbReference type="EnsemblPlants" id="MELO3C016936.2.1">
    <property type="protein sequence ID" value="MELO3C016936.2.1"/>
    <property type="gene ID" value="MELO3C016936.2"/>
</dbReference>
<protein>
    <submittedName>
        <fullName evidence="1">Uncharacterized protein</fullName>
    </submittedName>
</protein>
<evidence type="ECO:0000313" key="1">
    <source>
        <dbReference type="EnsemblPlants" id="MELO3C016936.2.1"/>
    </source>
</evidence>
<dbReference type="AlphaFoldDB" id="A0A9I9DEL5"/>
<organism evidence="1">
    <name type="scientific">Cucumis melo</name>
    <name type="common">Muskmelon</name>
    <dbReference type="NCBI Taxonomy" id="3656"/>
    <lineage>
        <taxon>Eukaryota</taxon>
        <taxon>Viridiplantae</taxon>
        <taxon>Streptophyta</taxon>
        <taxon>Embryophyta</taxon>
        <taxon>Tracheophyta</taxon>
        <taxon>Spermatophyta</taxon>
        <taxon>Magnoliopsida</taxon>
        <taxon>eudicotyledons</taxon>
        <taxon>Gunneridae</taxon>
        <taxon>Pentapetalae</taxon>
        <taxon>rosids</taxon>
        <taxon>fabids</taxon>
        <taxon>Cucurbitales</taxon>
        <taxon>Cucurbitaceae</taxon>
        <taxon>Benincaseae</taxon>
        <taxon>Cucumis</taxon>
    </lineage>
</organism>
<dbReference type="Gramene" id="MELO3C016936.2.1">
    <property type="protein sequence ID" value="MELO3C016936.2.1"/>
    <property type="gene ID" value="MELO3C016936.2"/>
</dbReference>
<accession>A0A9I9DEL5</accession>